<dbReference type="SUPFAM" id="SSF56529">
    <property type="entry name" value="FAH"/>
    <property type="match status" value="1"/>
</dbReference>
<dbReference type="PANTHER" id="PTHR42796">
    <property type="entry name" value="FUMARYLACETOACETATE HYDROLASE DOMAIN-CONTAINING PROTEIN 2A-RELATED"/>
    <property type="match status" value="1"/>
</dbReference>
<dbReference type="GO" id="GO:0046872">
    <property type="term" value="F:metal ion binding"/>
    <property type="evidence" value="ECO:0007669"/>
    <property type="project" value="UniProtKB-KW"/>
</dbReference>
<organism evidence="4 5">
    <name type="scientific">Priestia megaterium</name>
    <name type="common">Bacillus megaterium</name>
    <dbReference type="NCBI Taxonomy" id="1404"/>
    <lineage>
        <taxon>Bacteria</taxon>
        <taxon>Bacillati</taxon>
        <taxon>Bacillota</taxon>
        <taxon>Bacilli</taxon>
        <taxon>Bacillales</taxon>
        <taxon>Bacillaceae</taxon>
        <taxon>Priestia</taxon>
    </lineage>
</organism>
<keyword evidence="2" id="KW-0479">Metal-binding</keyword>
<dbReference type="Gene3D" id="3.90.850.10">
    <property type="entry name" value="Fumarylacetoacetase-like, C-terminal domain"/>
    <property type="match status" value="1"/>
</dbReference>
<sequence length="300" mass="33737">MRIIRYLDENSVPILAALTDDLHVYPLPQGDFMELVQQADDENTFPLRLIDSVINNSNPIKQSVEELSLLVPVEAPEVWASGVTYEKSREARNFEASNAKLDSTTFYDKVYDAERPEIFFKSTAARTVGPENEVYLRSDSNWQIPEPELGLVLNKKGEILGYTIGNDMSCRDIEGENPLYLPQAKIWKNACSIGPAILLAETVTNPYQFEITCRIFRNNVKVVEERANTSQLKRTFDELISYLMKDNQIFDGTILLTGTCIVPPNEFTLLDGDKIEIEISGIGVLKNPVCTQVNSTVSFS</sequence>
<feature type="domain" description="Fumarylacetoacetase-like C-terminal" evidence="3">
    <location>
        <begin position="92"/>
        <end position="289"/>
    </location>
</feature>
<dbReference type="InterPro" id="IPR011234">
    <property type="entry name" value="Fumarylacetoacetase-like_C"/>
</dbReference>
<name>A0A6H1NZH3_PRIMG</name>
<dbReference type="EMBL" id="CP051128">
    <property type="protein sequence ID" value="QIZ06461.1"/>
    <property type="molecule type" value="Genomic_DNA"/>
</dbReference>
<dbReference type="InterPro" id="IPR036663">
    <property type="entry name" value="Fumarylacetoacetase_C_sf"/>
</dbReference>
<keyword evidence="4" id="KW-0378">Hydrolase</keyword>
<protein>
    <submittedName>
        <fullName evidence="4">Fumarylacetoacetate hydrolase</fullName>
    </submittedName>
</protein>
<dbReference type="Proteomes" id="UP000501868">
    <property type="component" value="Chromosome"/>
</dbReference>
<proteinExistence type="inferred from homology"/>
<evidence type="ECO:0000256" key="2">
    <source>
        <dbReference type="ARBA" id="ARBA00022723"/>
    </source>
</evidence>
<dbReference type="AlphaFoldDB" id="A0A6H1NZH3"/>
<dbReference type="GO" id="GO:0044281">
    <property type="term" value="P:small molecule metabolic process"/>
    <property type="evidence" value="ECO:0007669"/>
    <property type="project" value="UniProtKB-ARBA"/>
</dbReference>
<evidence type="ECO:0000259" key="3">
    <source>
        <dbReference type="Pfam" id="PF01557"/>
    </source>
</evidence>
<comment type="similarity">
    <text evidence="1">Belongs to the FAH family.</text>
</comment>
<dbReference type="PANTHER" id="PTHR42796:SF7">
    <property type="entry name" value="2-DEHYDRO-3-DEOXY-D-ARABINONATE DEHYDRATASE"/>
    <property type="match status" value="1"/>
</dbReference>
<reference evidence="4 5" key="1">
    <citation type="submission" date="2020-04" db="EMBL/GenBank/DDBJ databases">
        <title>Genome-Wide Identification of 5-Methylcytosine Sites in Bacterial Genomes By High-Throughput Sequencing of MspJI Restriction Fragments.</title>
        <authorList>
            <person name="Wu V."/>
        </authorList>
    </citation>
    <scope>NUCLEOTIDE SEQUENCE [LARGE SCALE GENOMIC DNA]</scope>
    <source>
        <strain evidence="4 5">S2</strain>
    </source>
</reference>
<evidence type="ECO:0000313" key="5">
    <source>
        <dbReference type="Proteomes" id="UP000501868"/>
    </source>
</evidence>
<reference evidence="4 5" key="2">
    <citation type="submission" date="2020-04" db="EMBL/GenBank/DDBJ databases">
        <authorList>
            <person name="Fomenkov A."/>
            <person name="Anton B.P."/>
            <person name="Roberts R.J."/>
        </authorList>
    </citation>
    <scope>NUCLEOTIDE SEQUENCE [LARGE SCALE GENOMIC DNA]</scope>
    <source>
        <strain evidence="4 5">S2</strain>
    </source>
</reference>
<accession>A0A6H1NZH3</accession>
<evidence type="ECO:0000313" key="4">
    <source>
        <dbReference type="EMBL" id="QIZ06461.1"/>
    </source>
</evidence>
<evidence type="ECO:0000256" key="1">
    <source>
        <dbReference type="ARBA" id="ARBA00010211"/>
    </source>
</evidence>
<gene>
    <name evidence="4" type="ORF">HFZ78_06875</name>
</gene>
<dbReference type="GO" id="GO:0016787">
    <property type="term" value="F:hydrolase activity"/>
    <property type="evidence" value="ECO:0007669"/>
    <property type="project" value="UniProtKB-KW"/>
</dbReference>
<dbReference type="Pfam" id="PF01557">
    <property type="entry name" value="FAA_hydrolase"/>
    <property type="match status" value="1"/>
</dbReference>
<dbReference type="InterPro" id="IPR051121">
    <property type="entry name" value="FAH"/>
</dbReference>